<dbReference type="VEuPathDB" id="TriTrypDB:TcCL_ESM02970"/>
<dbReference type="VEuPathDB" id="TriTrypDB:TcCLB.508821.30"/>
<protein>
    <submittedName>
        <fullName evidence="2">Uncharacterized protein</fullName>
    </submittedName>
</protein>
<dbReference type="VEuPathDB" id="TriTrypDB:Tc_MARK_1253"/>
<reference evidence="2 3" key="1">
    <citation type="journal article" date="2018" name="Microb. Genom.">
        <title>Expanding an expanded genome: long-read sequencing of Trypanosoma cruzi.</title>
        <authorList>
            <person name="Berna L."/>
            <person name="Rodriguez M."/>
            <person name="Chiribao M.L."/>
            <person name="Parodi-Talice A."/>
            <person name="Pita S."/>
            <person name="Rijo G."/>
            <person name="Alvarez-Valin F."/>
            <person name="Robello C."/>
        </authorList>
    </citation>
    <scope>NUCLEOTIDE SEQUENCE [LARGE SCALE GENOMIC DNA]</scope>
    <source>
        <strain evidence="2 3">Dm28c</strain>
    </source>
</reference>
<comment type="caution">
    <text evidence="2">The sequence shown here is derived from an EMBL/GenBank/DDBJ whole genome shotgun (WGS) entry which is preliminary data.</text>
</comment>
<gene>
    <name evidence="2" type="ORF">C4B63_6g531</name>
</gene>
<dbReference type="GO" id="GO:0097602">
    <property type="term" value="F:cullin family protein binding"/>
    <property type="evidence" value="ECO:0007669"/>
    <property type="project" value="TreeGrafter"/>
</dbReference>
<dbReference type="AlphaFoldDB" id="A0A2V2VZD6"/>
<dbReference type="VEuPathDB" id="TriTrypDB:C4B63_6g531"/>
<dbReference type="InterPro" id="IPR008530">
    <property type="entry name" value="CCDC22"/>
</dbReference>
<dbReference type="VEuPathDB" id="TriTrypDB:BCY84_15707"/>
<proteinExistence type="predicted"/>
<name>A0A2V2VZD6_TRYCR</name>
<dbReference type="VEuPathDB" id="TriTrypDB:ECC02_004904"/>
<dbReference type="EMBL" id="PRFA01000006">
    <property type="protein sequence ID" value="PWV00589.1"/>
    <property type="molecule type" value="Genomic_DNA"/>
</dbReference>
<accession>A0A2V2VZD6</accession>
<dbReference type="PANTHER" id="PTHR15668">
    <property type="entry name" value="JM1 PROTEIN"/>
    <property type="match status" value="1"/>
</dbReference>
<dbReference type="VEuPathDB" id="TriTrypDB:C3747_116g13"/>
<keyword evidence="1" id="KW-0175">Coiled coil</keyword>
<dbReference type="GO" id="GO:2000060">
    <property type="term" value="P:positive regulation of ubiquitin-dependent protein catabolic process"/>
    <property type="evidence" value="ECO:0007669"/>
    <property type="project" value="TreeGrafter"/>
</dbReference>
<feature type="coiled-coil region" evidence="1">
    <location>
        <begin position="338"/>
        <end position="365"/>
    </location>
</feature>
<organism evidence="2 3">
    <name type="scientific">Trypanosoma cruzi</name>
    <dbReference type="NCBI Taxonomy" id="5693"/>
    <lineage>
        <taxon>Eukaryota</taxon>
        <taxon>Discoba</taxon>
        <taxon>Euglenozoa</taxon>
        <taxon>Kinetoplastea</taxon>
        <taxon>Metakinetoplastina</taxon>
        <taxon>Trypanosomatida</taxon>
        <taxon>Trypanosomatidae</taxon>
        <taxon>Trypanosoma</taxon>
        <taxon>Schizotrypanum</taxon>
    </lineage>
</organism>
<evidence type="ECO:0000256" key="1">
    <source>
        <dbReference type="SAM" id="Coils"/>
    </source>
</evidence>
<dbReference type="VEuPathDB" id="TriTrypDB:TcCLB.506163.60"/>
<dbReference type="PANTHER" id="PTHR15668:SF4">
    <property type="entry name" value="COILED-COIL DOMAIN-CONTAINING PROTEIN 22"/>
    <property type="match status" value="1"/>
</dbReference>
<evidence type="ECO:0000313" key="2">
    <source>
        <dbReference type="EMBL" id="PWV00589.1"/>
    </source>
</evidence>
<feature type="coiled-coil region" evidence="1">
    <location>
        <begin position="422"/>
        <end position="488"/>
    </location>
</feature>
<dbReference type="Proteomes" id="UP000246121">
    <property type="component" value="Unassembled WGS sequence"/>
</dbReference>
<dbReference type="VEuPathDB" id="TriTrypDB:TcG_09950"/>
<sequence>MEEEIAVVQLLQYGLPVTRSTSFASFNSAALYELLTAALTRFFGTNGEEDQKQTPPSFEEAENATSRLRLLSMLATRLQRAGCEFISPDHLMYPAEKTTRKILMWLIAELHRVTTTSSVKDDVKWQQTPVGQAILSLHSVVQQNNPCVKKKDTKESLPRCECVIPAVPAFFFAVSAQERRKGGVQPSLWQQFCQGYNAMQGFPRSPEEAPYQPQWREVLLNSFQEANAVERTFESELTSNRASGPLMLRDASGVENFIKLPQASRKRPHKKTSALASLHPLRAYAIDADVFYFNTSEDDISVQHTTSKTAAAREAALEMAEGHHDTLTRQDVYAPKEKHEILREYSEAKKDLRHLKKKLTELAAQKMGCDEELEMLQVSYGQICSERERQKAETERIAQALALLDTPEESELQLERQVAEFVEARENNRREVQAKLQKVEKKHTELLERLRVAGGDHEEQLLQLWQAVKNVQRQIDEKEQNVQQWQEKVLLSNTKDIDISNFLSFIYEMTSNVCRQQSQIASVERDTAAYNTRIEKLEGRLRLSFFEQASKLYQKAMIFDDGNVFQRLHKNLIEMRDGYQALISATAKHGEFILESYRMEERLQKLRVEVEACDTEKVKTDLANLRVEKCSSSPDITGSGR</sequence>
<dbReference type="VEuPathDB" id="TriTrypDB:TCDM_04616"/>
<evidence type="ECO:0000313" key="3">
    <source>
        <dbReference type="Proteomes" id="UP000246121"/>
    </source>
</evidence>
<dbReference type="VEuPathDB" id="TriTrypDB:TCSYLVIO_002518"/>
<dbReference type="VEuPathDB" id="TriTrypDB:TcBrA4_0079590"/>